<evidence type="ECO:0000256" key="1">
    <source>
        <dbReference type="ARBA" id="ARBA00009662"/>
    </source>
</evidence>
<dbReference type="Gene3D" id="3.30.710.10">
    <property type="entry name" value="Potassium Channel Kv1.1, Chain A"/>
    <property type="match status" value="1"/>
</dbReference>
<evidence type="ECO:0000313" key="8">
    <source>
        <dbReference type="Proteomes" id="UP001235939"/>
    </source>
</evidence>
<dbReference type="EC" id="4.3.2.7" evidence="3"/>
<name>A0ABY6KJF1_9ARAC</name>
<comment type="catalytic activity">
    <reaction evidence="5">
        <text>glutathione = L-cysteinylglycine + 5-oxo-L-proline</text>
        <dbReference type="Rhea" id="RHEA:47724"/>
        <dbReference type="ChEBI" id="CHEBI:57925"/>
        <dbReference type="ChEBI" id="CHEBI:58402"/>
        <dbReference type="ChEBI" id="CHEBI:61694"/>
        <dbReference type="EC" id="4.3.2.7"/>
    </reaction>
</comment>
<dbReference type="SUPFAM" id="SSF54695">
    <property type="entry name" value="POZ domain"/>
    <property type="match status" value="1"/>
</dbReference>
<dbReference type="InterPro" id="IPR001232">
    <property type="entry name" value="SKP1-like"/>
</dbReference>
<dbReference type="EMBL" id="CP092868">
    <property type="protein sequence ID" value="UYV68951.1"/>
    <property type="molecule type" value="Genomic_DNA"/>
</dbReference>
<protein>
    <recommendedName>
        <fullName evidence="3">glutathione-specific gamma-glutamylcyclotransferase</fullName>
        <ecNumber evidence="3">4.3.2.7</ecNumber>
    </recommendedName>
</protein>
<dbReference type="PANTHER" id="PTHR12192">
    <property type="entry name" value="CATION TRANSPORT PROTEIN CHAC-RELATED"/>
    <property type="match status" value="1"/>
</dbReference>
<dbReference type="SMART" id="SM00512">
    <property type="entry name" value="Skp1"/>
    <property type="match status" value="1"/>
</dbReference>
<accession>A0ABY6KJF1</accession>
<keyword evidence="4" id="KW-0456">Lyase</keyword>
<dbReference type="InterPro" id="IPR016073">
    <property type="entry name" value="Skp1_comp_POZ"/>
</dbReference>
<dbReference type="SUPFAM" id="SSF110857">
    <property type="entry name" value="Gamma-glutamyl cyclotransferase-like"/>
    <property type="match status" value="1"/>
</dbReference>
<evidence type="ECO:0000256" key="3">
    <source>
        <dbReference type="ARBA" id="ARBA00012344"/>
    </source>
</evidence>
<dbReference type="PANTHER" id="PTHR12192:SF26">
    <property type="entry name" value="GLUTATHIONE-SPECIFIC GAMMA-GLUTAMYLCYCLOTRANSFERASE 1"/>
    <property type="match status" value="1"/>
</dbReference>
<dbReference type="SUPFAM" id="SSF81382">
    <property type="entry name" value="Skp1 dimerisation domain-like"/>
    <property type="match status" value="1"/>
</dbReference>
<dbReference type="CDD" id="cd06661">
    <property type="entry name" value="GGCT_like"/>
    <property type="match status" value="1"/>
</dbReference>
<dbReference type="Proteomes" id="UP001235939">
    <property type="component" value="Chromosome 06"/>
</dbReference>
<dbReference type="InterPro" id="IPR013024">
    <property type="entry name" value="GGCT-like"/>
</dbReference>
<dbReference type="InterPro" id="IPR011333">
    <property type="entry name" value="SKP1/BTB/POZ_sf"/>
</dbReference>
<dbReference type="InterPro" id="IPR036296">
    <property type="entry name" value="SKP1-like_dim_sf"/>
</dbReference>
<comment type="similarity">
    <text evidence="2">Belongs to the SKP1 family.</text>
</comment>
<dbReference type="InterPro" id="IPR036568">
    <property type="entry name" value="GGCT-like_sf"/>
</dbReference>
<comment type="similarity">
    <text evidence="1">Belongs to the gamma-glutamylcyclotransferase family. ChaC subfamily.</text>
</comment>
<dbReference type="Pfam" id="PF04752">
    <property type="entry name" value="ChaC"/>
    <property type="match status" value="1"/>
</dbReference>
<evidence type="ECO:0000259" key="6">
    <source>
        <dbReference type="Pfam" id="PF03931"/>
    </source>
</evidence>
<feature type="domain" description="SKP1 component POZ" evidence="6">
    <location>
        <begin position="219"/>
        <end position="276"/>
    </location>
</feature>
<keyword evidence="8" id="KW-1185">Reference proteome</keyword>
<reference evidence="7 8" key="1">
    <citation type="submission" date="2022-01" db="EMBL/GenBank/DDBJ databases">
        <title>A chromosomal length assembly of Cordylochernes scorpioides.</title>
        <authorList>
            <person name="Zeh D."/>
            <person name="Zeh J."/>
        </authorList>
    </citation>
    <scope>NUCLEOTIDE SEQUENCE [LARGE SCALE GENOMIC DNA]</scope>
    <source>
        <strain evidence="7">IN4F17</strain>
        <tissue evidence="7">Whole Body</tissue>
    </source>
</reference>
<sequence length="352" mass="39243">MPSQGLPSVAIPVSKLGLSPPSYSSLKIEPNVLAVGGWQRRDDVPGRVATLVEDPQGVTWGRVFRLRETSSKEAEAYLDSREAERGEYSRLSLCVKSGSVIIKGALTYVASSNNPLYLGPAPLPKMAEDIATSSGTCGHNAEYLLRLADFMQKAFPDVLDDHLFSLERLVRTMLRHQGKSISDMIPQEEESPSREEVAEKSLSQFAAQIPSRKLRCMGKVLKLQTSDGEIIALDSEIAMKMEAVKSLSVDHPDLIPLHIVSSAILKHIIGWLIYHKDDPPFVPEPIRHLTNLPDEIPEWDGNFLKEKDEKLLCELSNSVSLLIIPALEDLLCTHYANLIKTSWMQRNYLDYD</sequence>
<dbReference type="Gene3D" id="3.10.490.10">
    <property type="entry name" value="Gamma-glutamyl cyclotransferase-like"/>
    <property type="match status" value="1"/>
</dbReference>
<proteinExistence type="inferred from homology"/>
<evidence type="ECO:0000313" key="7">
    <source>
        <dbReference type="EMBL" id="UYV68951.1"/>
    </source>
</evidence>
<organism evidence="7 8">
    <name type="scientific">Cordylochernes scorpioides</name>
    <dbReference type="NCBI Taxonomy" id="51811"/>
    <lineage>
        <taxon>Eukaryota</taxon>
        <taxon>Metazoa</taxon>
        <taxon>Ecdysozoa</taxon>
        <taxon>Arthropoda</taxon>
        <taxon>Chelicerata</taxon>
        <taxon>Arachnida</taxon>
        <taxon>Pseudoscorpiones</taxon>
        <taxon>Cheliferoidea</taxon>
        <taxon>Chernetidae</taxon>
        <taxon>Cordylochernes</taxon>
    </lineage>
</organism>
<evidence type="ECO:0000256" key="2">
    <source>
        <dbReference type="ARBA" id="ARBA00009993"/>
    </source>
</evidence>
<dbReference type="InterPro" id="IPR006840">
    <property type="entry name" value="ChaC"/>
</dbReference>
<evidence type="ECO:0000256" key="4">
    <source>
        <dbReference type="ARBA" id="ARBA00023239"/>
    </source>
</evidence>
<evidence type="ECO:0000256" key="5">
    <source>
        <dbReference type="ARBA" id="ARBA00048073"/>
    </source>
</evidence>
<gene>
    <name evidence="7" type="ORF">LAZ67_6001763</name>
</gene>
<dbReference type="Pfam" id="PF03931">
    <property type="entry name" value="Skp1_POZ"/>
    <property type="match status" value="1"/>
</dbReference>